<evidence type="ECO:0000256" key="1">
    <source>
        <dbReference type="SAM" id="MobiDB-lite"/>
    </source>
</evidence>
<gene>
    <name evidence="2" type="ORF">LCGC14_2871760</name>
</gene>
<feature type="region of interest" description="Disordered" evidence="1">
    <location>
        <begin position="305"/>
        <end position="333"/>
    </location>
</feature>
<proteinExistence type="predicted"/>
<sequence>THDFGFTPVVEDIVGLGSMVADQDVQVHVGESIFYLIREATPELNRVISILQSLTFKGLKPPLQEFRKKDGAETPVSGTREFEDANASGAMSSVDAIGAITPVDFGDATRAAEQANAIMQRAMEEGSISSLGLGRPGSPPPSGILAIVIGEGRDKIFSPRLKSRGRMKRDLAAMIIRQVLQIGGMVKVGTPGHERTFDTRKLKGQWEIFYTYAVNSQSVNAGRVSLAAAHGELLSDDDKRESILMRVDPKGDKRRLWIQRAEQESESIRLREKVKAYVDEGQFENARILTDEAKVKLAQLLEGNIEPASPKKMDEPKQVLALHGGSESGTPDR</sequence>
<dbReference type="AlphaFoldDB" id="A0A0F8Y2K7"/>
<dbReference type="EMBL" id="LAZR01055774">
    <property type="protein sequence ID" value="KKK75632.1"/>
    <property type="molecule type" value="Genomic_DNA"/>
</dbReference>
<accession>A0A0F8Y2K7</accession>
<feature type="non-terminal residue" evidence="2">
    <location>
        <position position="1"/>
    </location>
</feature>
<comment type="caution">
    <text evidence="2">The sequence shown here is derived from an EMBL/GenBank/DDBJ whole genome shotgun (WGS) entry which is preliminary data.</text>
</comment>
<reference evidence="2" key="1">
    <citation type="journal article" date="2015" name="Nature">
        <title>Complex archaea that bridge the gap between prokaryotes and eukaryotes.</title>
        <authorList>
            <person name="Spang A."/>
            <person name="Saw J.H."/>
            <person name="Jorgensen S.L."/>
            <person name="Zaremba-Niedzwiedzka K."/>
            <person name="Martijn J."/>
            <person name="Lind A.E."/>
            <person name="van Eijk R."/>
            <person name="Schleper C."/>
            <person name="Guy L."/>
            <person name="Ettema T.J."/>
        </authorList>
    </citation>
    <scope>NUCLEOTIDE SEQUENCE</scope>
</reference>
<protein>
    <submittedName>
        <fullName evidence="2">Uncharacterized protein</fullName>
    </submittedName>
</protein>
<organism evidence="2">
    <name type="scientific">marine sediment metagenome</name>
    <dbReference type="NCBI Taxonomy" id="412755"/>
    <lineage>
        <taxon>unclassified sequences</taxon>
        <taxon>metagenomes</taxon>
        <taxon>ecological metagenomes</taxon>
    </lineage>
</organism>
<name>A0A0F8Y2K7_9ZZZZ</name>
<evidence type="ECO:0000313" key="2">
    <source>
        <dbReference type="EMBL" id="KKK75632.1"/>
    </source>
</evidence>